<evidence type="ECO:0000256" key="5">
    <source>
        <dbReference type="SAM" id="MobiDB-lite"/>
    </source>
</evidence>
<accession>A0ABU5CDN5</accession>
<dbReference type="PANTHER" id="PTHR30290:SF9">
    <property type="entry name" value="OLIGOPEPTIDE-BINDING PROTEIN APPA"/>
    <property type="match status" value="1"/>
</dbReference>
<name>A0ABU5CDN5_9BACI</name>
<dbReference type="InterPro" id="IPR050034">
    <property type="entry name" value="Opp4A"/>
</dbReference>
<keyword evidence="9" id="KW-1185">Reference proteome</keyword>
<keyword evidence="4 6" id="KW-0732">Signal</keyword>
<comment type="caution">
    <text evidence="8">The sequence shown here is derived from an EMBL/GenBank/DDBJ whole genome shotgun (WGS) entry which is preliminary data.</text>
</comment>
<evidence type="ECO:0000259" key="7">
    <source>
        <dbReference type="Pfam" id="PF00496"/>
    </source>
</evidence>
<dbReference type="SUPFAM" id="SSF53850">
    <property type="entry name" value="Periplasmic binding protein-like II"/>
    <property type="match status" value="1"/>
</dbReference>
<dbReference type="InterPro" id="IPR039424">
    <property type="entry name" value="SBP_5"/>
</dbReference>
<comment type="subcellular location">
    <subcellularLocation>
        <location evidence="1">Cell membrane</location>
        <topology evidence="1">Lipid-anchor</topology>
    </subcellularLocation>
</comment>
<dbReference type="CDD" id="cd08510">
    <property type="entry name" value="PBP2_Lactococcal_OppA_like"/>
    <property type="match status" value="1"/>
</dbReference>
<feature type="region of interest" description="Disordered" evidence="5">
    <location>
        <begin position="29"/>
        <end position="53"/>
    </location>
</feature>
<evidence type="ECO:0000313" key="8">
    <source>
        <dbReference type="EMBL" id="MDY0404452.1"/>
    </source>
</evidence>
<evidence type="ECO:0000256" key="3">
    <source>
        <dbReference type="ARBA" id="ARBA00022448"/>
    </source>
</evidence>
<evidence type="ECO:0000313" key="9">
    <source>
        <dbReference type="Proteomes" id="UP001228376"/>
    </source>
</evidence>
<dbReference type="InterPro" id="IPR023765">
    <property type="entry name" value="SBP_5_CS"/>
</dbReference>
<gene>
    <name evidence="8" type="ORF">P5G51_002640</name>
</gene>
<evidence type="ECO:0000256" key="6">
    <source>
        <dbReference type="SAM" id="SignalP"/>
    </source>
</evidence>
<dbReference type="NCBIfam" id="NF045467">
    <property type="entry name" value="Opp4A"/>
    <property type="match status" value="1"/>
</dbReference>
<reference evidence="8 9" key="1">
    <citation type="submission" date="2023-10" db="EMBL/GenBank/DDBJ databases">
        <title>179-bfca-hs.</title>
        <authorList>
            <person name="Miliotis G."/>
            <person name="Sengupta P."/>
            <person name="Hameed A."/>
            <person name="Chuvochina M."/>
            <person name="Mcdonagh F."/>
            <person name="Simpson A.C."/>
            <person name="Singh N.K."/>
            <person name="Rekha P.D."/>
            <person name="Raman K."/>
            <person name="Hugenholtz P."/>
            <person name="Venkateswaran K."/>
        </authorList>
    </citation>
    <scope>NUCLEOTIDE SEQUENCE [LARGE SCALE GENOMIC DNA]</scope>
    <source>
        <strain evidence="8 9">179-BFC-A-HS</strain>
    </source>
</reference>
<proteinExistence type="inferred from homology"/>
<dbReference type="InterPro" id="IPR030678">
    <property type="entry name" value="Peptide/Ni-bd"/>
</dbReference>
<dbReference type="Pfam" id="PF00496">
    <property type="entry name" value="SBP_bac_5"/>
    <property type="match status" value="1"/>
</dbReference>
<evidence type="ECO:0000256" key="1">
    <source>
        <dbReference type="ARBA" id="ARBA00004193"/>
    </source>
</evidence>
<dbReference type="Proteomes" id="UP001228376">
    <property type="component" value="Unassembled WGS sequence"/>
</dbReference>
<protein>
    <submittedName>
        <fullName evidence="8">Oligopeptide ABC transporter substrate-binding protein</fullName>
    </submittedName>
</protein>
<evidence type="ECO:0000256" key="4">
    <source>
        <dbReference type="ARBA" id="ARBA00022729"/>
    </source>
</evidence>
<dbReference type="Gene3D" id="3.10.105.10">
    <property type="entry name" value="Dipeptide-binding Protein, Domain 3"/>
    <property type="match status" value="1"/>
</dbReference>
<feature type="chain" id="PRO_5046708301" evidence="6">
    <location>
        <begin position="23"/>
        <end position="613"/>
    </location>
</feature>
<sequence>MRKTNWTKLFLAMMLALVLALAACSKDSGGSKEKADGGDSNKGKTEQKGGESEEGIYSIEDFPLVTSNNAEPLEDGELTYGVVTDSPFQGTLNTALYSGAVDWETIKWFDEALLDADADFNYKEGAASFEVSDDKKTYTFKIKDNVNWQDGKPVTAEDWAYSFYVIGHKDYTGVRYDDSFRNIKGMEEYHTGKSDKISGLEVVDDKTLKMTFMDPTPSLLAGGIWPYAIPKHYLEDIPVKDLAKSEKVRKKPLGMGPYKVESIVPGESVVLTRNEDYWRGKPALAKLTVKRVDPSVVVKELEQGKVDMVDSFPTDQYPDNADMKNVEFLGNIDMAYTYIGFKLGTWDKKKGEVKPNPDCKMCDKNLRKAMWYAVDNDAVGKKFYHGLRWSANTLIDPAHKSWYAEDVEAPTYDPEKAKQLLEEAGFKDTDGDGIREDKDGKPLTITFASMSGGDTAEPIAKYYIQAWKQVGLNVELLDGKLHDINSFYERVGEEGNDDPKIDIYQGAWSTGTDVDPSGLYGRNALFNFSRYASEENDKLLEDGLSLEAFDTAYRQKVYKEWQQLMVDEVPVFPTVFRSIVVPVNKRVVNYSAEWEDKEPFLYQLGVSEKEPVK</sequence>
<dbReference type="PANTHER" id="PTHR30290">
    <property type="entry name" value="PERIPLASMIC BINDING COMPONENT OF ABC TRANSPORTER"/>
    <property type="match status" value="1"/>
</dbReference>
<feature type="compositionally biased region" description="Basic and acidic residues" evidence="5">
    <location>
        <begin position="29"/>
        <end position="51"/>
    </location>
</feature>
<feature type="domain" description="Solute-binding protein family 5" evidence="7">
    <location>
        <begin position="126"/>
        <end position="520"/>
    </location>
</feature>
<feature type="signal peptide" evidence="6">
    <location>
        <begin position="1"/>
        <end position="22"/>
    </location>
</feature>
<evidence type="ECO:0000256" key="2">
    <source>
        <dbReference type="ARBA" id="ARBA00005695"/>
    </source>
</evidence>
<dbReference type="EMBL" id="JAROCA020000001">
    <property type="protein sequence ID" value="MDY0404452.1"/>
    <property type="molecule type" value="Genomic_DNA"/>
</dbReference>
<dbReference type="RefSeq" id="WP_306067410.1">
    <property type="nucleotide sequence ID" value="NZ_JAROCA020000001.1"/>
</dbReference>
<dbReference type="InterPro" id="IPR000914">
    <property type="entry name" value="SBP_5_dom"/>
</dbReference>
<dbReference type="PIRSF" id="PIRSF002741">
    <property type="entry name" value="MppA"/>
    <property type="match status" value="1"/>
</dbReference>
<organism evidence="8 9">
    <name type="scientific">Tigheibacillus jepli</name>
    <dbReference type="NCBI Taxonomy" id="3035914"/>
    <lineage>
        <taxon>Bacteria</taxon>
        <taxon>Bacillati</taxon>
        <taxon>Bacillota</taxon>
        <taxon>Bacilli</taxon>
        <taxon>Bacillales</taxon>
        <taxon>Bacillaceae</taxon>
        <taxon>Tigheibacillus</taxon>
    </lineage>
</organism>
<dbReference type="PROSITE" id="PS51257">
    <property type="entry name" value="PROKAR_LIPOPROTEIN"/>
    <property type="match status" value="1"/>
</dbReference>
<dbReference type="PROSITE" id="PS01040">
    <property type="entry name" value="SBP_BACTERIAL_5"/>
    <property type="match status" value="1"/>
</dbReference>
<comment type="similarity">
    <text evidence="2">Belongs to the bacterial solute-binding protein 5 family.</text>
</comment>
<dbReference type="Gene3D" id="3.40.190.10">
    <property type="entry name" value="Periplasmic binding protein-like II"/>
    <property type="match status" value="1"/>
</dbReference>
<keyword evidence="3" id="KW-0813">Transport</keyword>